<dbReference type="Pfam" id="PF19631">
    <property type="entry name" value="Trypco2"/>
    <property type="match status" value="1"/>
</dbReference>
<organism evidence="3 4">
    <name type="scientific">Streptomyces mauvecolor</name>
    <dbReference type="NCBI Taxonomy" id="58345"/>
    <lineage>
        <taxon>Bacteria</taxon>
        <taxon>Bacillati</taxon>
        <taxon>Actinomycetota</taxon>
        <taxon>Actinomycetes</taxon>
        <taxon>Kitasatosporales</taxon>
        <taxon>Streptomycetaceae</taxon>
        <taxon>Streptomyces</taxon>
    </lineage>
</organism>
<name>A0ABV9UEE5_9ACTN</name>
<protein>
    <submittedName>
        <fullName evidence="3">Trypco2 family protein</fullName>
    </submittedName>
</protein>
<evidence type="ECO:0000259" key="2">
    <source>
        <dbReference type="Pfam" id="PF19631"/>
    </source>
</evidence>
<keyword evidence="4" id="KW-1185">Reference proteome</keyword>
<feature type="compositionally biased region" description="Gly residues" evidence="1">
    <location>
        <begin position="113"/>
        <end position="123"/>
    </location>
</feature>
<evidence type="ECO:0000313" key="4">
    <source>
        <dbReference type="Proteomes" id="UP001595834"/>
    </source>
</evidence>
<evidence type="ECO:0000256" key="1">
    <source>
        <dbReference type="SAM" id="MobiDB-lite"/>
    </source>
</evidence>
<feature type="domain" description="Trypsin-co-occurring" evidence="2">
    <location>
        <begin position="21"/>
        <end position="98"/>
    </location>
</feature>
<dbReference type="InterPro" id="IPR045608">
    <property type="entry name" value="Trypco2"/>
</dbReference>
<reference evidence="4" key="1">
    <citation type="journal article" date="2019" name="Int. J. Syst. Evol. Microbiol.">
        <title>The Global Catalogue of Microorganisms (GCM) 10K type strain sequencing project: providing services to taxonomists for standard genome sequencing and annotation.</title>
        <authorList>
            <consortium name="The Broad Institute Genomics Platform"/>
            <consortium name="The Broad Institute Genome Sequencing Center for Infectious Disease"/>
            <person name="Wu L."/>
            <person name="Ma J."/>
        </authorList>
    </citation>
    <scope>NUCLEOTIDE SEQUENCE [LARGE SCALE GENOMIC DNA]</scope>
    <source>
        <strain evidence="4">CCM 7224</strain>
    </source>
</reference>
<feature type="region of interest" description="Disordered" evidence="1">
    <location>
        <begin position="102"/>
        <end position="123"/>
    </location>
</feature>
<evidence type="ECO:0000313" key="3">
    <source>
        <dbReference type="EMBL" id="MFC4954833.1"/>
    </source>
</evidence>
<comment type="caution">
    <text evidence="3">The sequence shown here is derived from an EMBL/GenBank/DDBJ whole genome shotgun (WGS) entry which is preliminary data.</text>
</comment>
<dbReference type="EMBL" id="JBHSIZ010000002">
    <property type="protein sequence ID" value="MFC4954833.1"/>
    <property type="molecule type" value="Genomic_DNA"/>
</dbReference>
<accession>A0ABV9UEE5</accession>
<dbReference type="RefSeq" id="WP_344372768.1">
    <property type="nucleotide sequence ID" value="NZ_BAAASQ010000005.1"/>
</dbReference>
<sequence>MSDDRRTDSRYEDDTHAFDGIELADAIASVRDQLTEAAARATGQPLVFELGDIQMEFTLELRRELKGGLKVRAWVVDAGADAGRGTGRTHKVSFTLKPHAATDGSAWKVGNDRPGGGFGTEPR</sequence>
<proteinExistence type="predicted"/>
<gene>
    <name evidence="3" type="ORF">ACFPFX_00785</name>
</gene>
<dbReference type="Proteomes" id="UP001595834">
    <property type="component" value="Unassembled WGS sequence"/>
</dbReference>